<name>A0A448WT69_9PLAT</name>
<accession>A0A448WT69</accession>
<comment type="caution">
    <text evidence="1">The sequence shown here is derived from an EMBL/GenBank/DDBJ whole genome shotgun (WGS) entry which is preliminary data.</text>
</comment>
<keyword evidence="2" id="KW-1185">Reference proteome</keyword>
<protein>
    <submittedName>
        <fullName evidence="1">Uncharacterized protein</fullName>
    </submittedName>
</protein>
<sequence length="189" mass="20445">MTRQTDILVSPCRPVTPPPPHFSGRTALNWVGLLHMGLVSKCVPIQSRGYCSNVPTIAHHLPVHVCARVGVATTNQQTSDLSGCLHVSNEPLCIHNWTSCFPVGLASAVRTSWAADVQSESEFSGFTLLSVPSVRFVLGTSRFLFCSPLHPHSTVKTVSIVFFQACMCTPTGEVSSAQAWRQNISDDIA</sequence>
<reference evidence="1" key="1">
    <citation type="submission" date="2018-11" db="EMBL/GenBank/DDBJ databases">
        <authorList>
            <consortium name="Pathogen Informatics"/>
        </authorList>
    </citation>
    <scope>NUCLEOTIDE SEQUENCE</scope>
</reference>
<dbReference type="Proteomes" id="UP000784294">
    <property type="component" value="Unassembled WGS sequence"/>
</dbReference>
<evidence type="ECO:0000313" key="1">
    <source>
        <dbReference type="EMBL" id="VEL19659.1"/>
    </source>
</evidence>
<evidence type="ECO:0000313" key="2">
    <source>
        <dbReference type="Proteomes" id="UP000784294"/>
    </source>
</evidence>
<dbReference type="AlphaFoldDB" id="A0A448WT69"/>
<proteinExistence type="predicted"/>
<gene>
    <name evidence="1" type="ORF">PXEA_LOCUS13099</name>
</gene>
<dbReference type="EMBL" id="CAAALY010042617">
    <property type="protein sequence ID" value="VEL19659.1"/>
    <property type="molecule type" value="Genomic_DNA"/>
</dbReference>
<organism evidence="1 2">
    <name type="scientific">Protopolystoma xenopodis</name>
    <dbReference type="NCBI Taxonomy" id="117903"/>
    <lineage>
        <taxon>Eukaryota</taxon>
        <taxon>Metazoa</taxon>
        <taxon>Spiralia</taxon>
        <taxon>Lophotrochozoa</taxon>
        <taxon>Platyhelminthes</taxon>
        <taxon>Monogenea</taxon>
        <taxon>Polyopisthocotylea</taxon>
        <taxon>Polystomatidea</taxon>
        <taxon>Polystomatidae</taxon>
        <taxon>Protopolystoma</taxon>
    </lineage>
</organism>